<reference evidence="1" key="2">
    <citation type="journal article" date="2024" name="Heliyon">
        <title>Complete genome sequence of the novel virulent phage PMBT24 infecting Enterocloster bolteae from the human gut.</title>
        <authorList>
            <person name="Sprotte S."/>
            <person name="Brinks E."/>
            <person name="Neve H."/>
            <person name="Franz C.M.A.P."/>
        </authorList>
    </citation>
    <scope>NUCLEOTIDE SEQUENCE</scope>
</reference>
<dbReference type="EMBL" id="OQ326496">
    <property type="protein sequence ID" value="WDQ45449.1"/>
    <property type="molecule type" value="Genomic_DNA"/>
</dbReference>
<proteinExistence type="predicted"/>
<sequence>MTYRLLHFTLSNYQCSINKNRQSLKLLHFKDCLYLFIRFYNGLIYFSNYN</sequence>
<name>A0AAT9TRG4_9CAUD</name>
<accession>A0AAT9TRG4</accession>
<protein>
    <submittedName>
        <fullName evidence="1">Uncharacterized protein</fullName>
    </submittedName>
</protein>
<evidence type="ECO:0000313" key="1">
    <source>
        <dbReference type="EMBL" id="WDQ45449.1"/>
    </source>
</evidence>
<reference evidence="1" key="1">
    <citation type="submission" date="2023-01" db="EMBL/GenBank/DDBJ databases">
        <authorList>
            <person name="Sprotte S."/>
            <person name="Brinks E."/>
        </authorList>
    </citation>
    <scope>NUCLEOTIDE SEQUENCE</scope>
</reference>
<organism evidence="1">
    <name type="scientific">Enterocloster phage PMBT24</name>
    <dbReference type="NCBI Taxonomy" id="3025413"/>
    <lineage>
        <taxon>Viruses</taxon>
        <taxon>Duplodnaviria</taxon>
        <taxon>Heunggongvirae</taxon>
        <taxon>Uroviricota</taxon>
        <taxon>Caudoviricetes</taxon>
    </lineage>
</organism>